<proteinExistence type="predicted"/>
<feature type="chain" id="PRO_5004354326" evidence="1">
    <location>
        <begin position="25"/>
        <end position="156"/>
    </location>
</feature>
<evidence type="ECO:0000256" key="1">
    <source>
        <dbReference type="SAM" id="SignalP"/>
    </source>
</evidence>
<name>R0KQB7_NOSB1</name>
<keyword evidence="3" id="KW-1185">Reference proteome</keyword>
<sequence>MTYFFIGYLALPIKLLSSINFVNSENISEEKEKPSSSLLSFSFNLKNFDNFKCDFSSRSTDILTSDCTNDGIYRAEHVFFDVFCIMFLYSELKHNKIFFDWARRLFICRYNNYVKPINFIHQYKRIMPDFSKIIKLLGNNIYKIITCTFDKCLSIL</sequence>
<dbReference type="VEuPathDB" id="MicrosporidiaDB:NBO_318g0001"/>
<accession>R0KQB7</accession>
<evidence type="ECO:0000313" key="2">
    <source>
        <dbReference type="EMBL" id="EOB12911.1"/>
    </source>
</evidence>
<keyword evidence="1" id="KW-0732">Signal</keyword>
<dbReference type="AlphaFoldDB" id="R0KQB7"/>
<gene>
    <name evidence="2" type="ORF">NBO_318g0001</name>
</gene>
<organism evidence="2 3">
    <name type="scientific">Nosema bombycis (strain CQ1 / CVCC 102059)</name>
    <name type="common">Microsporidian parasite</name>
    <name type="synonym">Pebrine of silkworm</name>
    <dbReference type="NCBI Taxonomy" id="578461"/>
    <lineage>
        <taxon>Eukaryota</taxon>
        <taxon>Fungi</taxon>
        <taxon>Fungi incertae sedis</taxon>
        <taxon>Microsporidia</taxon>
        <taxon>Nosematidae</taxon>
        <taxon>Nosema</taxon>
    </lineage>
</organism>
<reference evidence="2 3" key="1">
    <citation type="journal article" date="2013" name="BMC Genomics">
        <title>Comparative genomics of parasitic silkworm microsporidia reveal an association between genome expansion and host adaptation.</title>
        <authorList>
            <person name="Pan G."/>
            <person name="Xu J."/>
            <person name="Li T."/>
            <person name="Xia Q."/>
            <person name="Liu S.L."/>
            <person name="Zhang G."/>
            <person name="Li S."/>
            <person name="Li C."/>
            <person name="Liu H."/>
            <person name="Yang L."/>
            <person name="Liu T."/>
            <person name="Zhang X."/>
            <person name="Wu Z."/>
            <person name="Fan W."/>
            <person name="Dang X."/>
            <person name="Xiang H."/>
            <person name="Tao M."/>
            <person name="Li Y."/>
            <person name="Hu J."/>
            <person name="Li Z."/>
            <person name="Lin L."/>
            <person name="Luo J."/>
            <person name="Geng L."/>
            <person name="Wang L."/>
            <person name="Long M."/>
            <person name="Wan Y."/>
            <person name="He N."/>
            <person name="Zhang Z."/>
            <person name="Lu C."/>
            <person name="Keeling P.J."/>
            <person name="Wang J."/>
            <person name="Xiang Z."/>
            <person name="Zhou Z."/>
        </authorList>
    </citation>
    <scope>NUCLEOTIDE SEQUENCE [LARGE SCALE GENOMIC DNA]</scope>
    <source>
        <strain evidence="3">CQ1 / CVCC 102059</strain>
    </source>
</reference>
<dbReference type="Proteomes" id="UP000016927">
    <property type="component" value="Unassembled WGS sequence"/>
</dbReference>
<dbReference type="HOGENOM" id="CLU_1687151_0_0_1"/>
<evidence type="ECO:0000313" key="3">
    <source>
        <dbReference type="Proteomes" id="UP000016927"/>
    </source>
</evidence>
<feature type="signal peptide" evidence="1">
    <location>
        <begin position="1"/>
        <end position="24"/>
    </location>
</feature>
<dbReference type="EMBL" id="KB909226">
    <property type="protein sequence ID" value="EOB12911.1"/>
    <property type="molecule type" value="Genomic_DNA"/>
</dbReference>
<protein>
    <submittedName>
        <fullName evidence="2">Uncharacterized protein</fullName>
    </submittedName>
</protein>